<evidence type="ECO:0000313" key="9">
    <source>
        <dbReference type="EMBL" id="MBF4694178.1"/>
    </source>
</evidence>
<evidence type="ECO:0000256" key="7">
    <source>
        <dbReference type="ARBA" id="ARBA00023136"/>
    </source>
</evidence>
<organism evidence="9 10">
    <name type="scientific">Fusibacter ferrireducens</name>
    <dbReference type="NCBI Taxonomy" id="2785058"/>
    <lineage>
        <taxon>Bacteria</taxon>
        <taxon>Bacillati</taxon>
        <taxon>Bacillota</taxon>
        <taxon>Clostridia</taxon>
        <taxon>Eubacteriales</taxon>
        <taxon>Eubacteriales Family XII. Incertae Sedis</taxon>
        <taxon>Fusibacter</taxon>
    </lineage>
</organism>
<protein>
    <submittedName>
        <fullName evidence="9">AzlC family ABC transporter permease</fullName>
    </submittedName>
</protein>
<reference evidence="9 10" key="1">
    <citation type="submission" date="2020-11" db="EMBL/GenBank/DDBJ databases">
        <title>Fusibacter basophilias sp. nov.</title>
        <authorList>
            <person name="Qiu D."/>
        </authorList>
    </citation>
    <scope>NUCLEOTIDE SEQUENCE [LARGE SCALE GENOMIC DNA]</scope>
    <source>
        <strain evidence="9 10">Q10-2</strain>
    </source>
</reference>
<feature type="transmembrane region" description="Helical" evidence="8">
    <location>
        <begin position="12"/>
        <end position="30"/>
    </location>
</feature>
<comment type="subcellular location">
    <subcellularLocation>
        <location evidence="1">Cell membrane</location>
        <topology evidence="1">Multi-pass membrane protein</topology>
    </subcellularLocation>
</comment>
<feature type="transmembrane region" description="Helical" evidence="8">
    <location>
        <begin position="153"/>
        <end position="174"/>
    </location>
</feature>
<dbReference type="Proteomes" id="UP000614200">
    <property type="component" value="Unassembled WGS sequence"/>
</dbReference>
<feature type="transmembrane region" description="Helical" evidence="8">
    <location>
        <begin position="181"/>
        <end position="199"/>
    </location>
</feature>
<keyword evidence="10" id="KW-1185">Reference proteome</keyword>
<evidence type="ECO:0000256" key="8">
    <source>
        <dbReference type="SAM" id="Phobius"/>
    </source>
</evidence>
<evidence type="ECO:0000256" key="2">
    <source>
        <dbReference type="ARBA" id="ARBA00010735"/>
    </source>
</evidence>
<name>A0ABR9ZUR7_9FIRM</name>
<dbReference type="PANTHER" id="PTHR34979">
    <property type="entry name" value="INNER MEMBRANE PROTEIN YGAZ"/>
    <property type="match status" value="1"/>
</dbReference>
<evidence type="ECO:0000313" key="10">
    <source>
        <dbReference type="Proteomes" id="UP000614200"/>
    </source>
</evidence>
<accession>A0ABR9ZUR7</accession>
<keyword evidence="5 8" id="KW-0812">Transmembrane</keyword>
<dbReference type="EMBL" id="JADKNH010000008">
    <property type="protein sequence ID" value="MBF4694178.1"/>
    <property type="molecule type" value="Genomic_DNA"/>
</dbReference>
<evidence type="ECO:0000256" key="5">
    <source>
        <dbReference type="ARBA" id="ARBA00022692"/>
    </source>
</evidence>
<keyword evidence="6 8" id="KW-1133">Transmembrane helix</keyword>
<dbReference type="PANTHER" id="PTHR34979:SF1">
    <property type="entry name" value="INNER MEMBRANE PROTEIN YGAZ"/>
    <property type="match status" value="1"/>
</dbReference>
<dbReference type="InterPro" id="IPR011606">
    <property type="entry name" value="Brnchd-chn_aa_trnsp_permease"/>
</dbReference>
<evidence type="ECO:0000256" key="4">
    <source>
        <dbReference type="ARBA" id="ARBA00022475"/>
    </source>
</evidence>
<evidence type="ECO:0000256" key="1">
    <source>
        <dbReference type="ARBA" id="ARBA00004651"/>
    </source>
</evidence>
<dbReference type="Pfam" id="PF03591">
    <property type="entry name" value="AzlC"/>
    <property type="match status" value="1"/>
</dbReference>
<keyword evidence="7 8" id="KW-0472">Membrane</keyword>
<keyword evidence="4" id="KW-1003">Cell membrane</keyword>
<evidence type="ECO:0000256" key="3">
    <source>
        <dbReference type="ARBA" id="ARBA00022448"/>
    </source>
</evidence>
<sequence>MTKTLRFAFIKTIPVLFGYLFLGIAFGLLLQRAGYNFIWAFFISTFVFAGSMQFVLISFLGSSMSFVSIILMTLSINSRHIFYGLSFIEKFKHMGKAYPYMIFSLTDETYSLLCGTQIPEDLQEDKVFFAIASLNQSYWVIGSVLGGLLGEMIFFNTTGIDFAMTALFVVIFIEQWLASKIHIPALIGVFCGVISLIVFGPNRFILPALISTIGLIILFRKNIQSREEAQI</sequence>
<evidence type="ECO:0000256" key="6">
    <source>
        <dbReference type="ARBA" id="ARBA00022989"/>
    </source>
</evidence>
<dbReference type="RefSeq" id="WP_194702421.1">
    <property type="nucleotide sequence ID" value="NZ_JADKNH010000008.1"/>
</dbReference>
<comment type="similarity">
    <text evidence="2">Belongs to the AzlC family.</text>
</comment>
<comment type="caution">
    <text evidence="9">The sequence shown here is derived from an EMBL/GenBank/DDBJ whole genome shotgun (WGS) entry which is preliminary data.</text>
</comment>
<proteinExistence type="inferred from homology"/>
<keyword evidence="3" id="KW-0813">Transport</keyword>
<feature type="transmembrane region" description="Helical" evidence="8">
    <location>
        <begin position="66"/>
        <end position="88"/>
    </location>
</feature>
<feature type="transmembrane region" description="Helical" evidence="8">
    <location>
        <begin position="205"/>
        <end position="223"/>
    </location>
</feature>
<feature type="transmembrane region" description="Helical" evidence="8">
    <location>
        <begin position="37"/>
        <end position="60"/>
    </location>
</feature>
<gene>
    <name evidence="9" type="ORF">ISU02_13735</name>
</gene>